<dbReference type="InterPro" id="IPR003594">
    <property type="entry name" value="HATPase_dom"/>
</dbReference>
<keyword evidence="9" id="KW-0067">ATP-binding</keyword>
<dbReference type="SMART" id="SM00388">
    <property type="entry name" value="HisKA"/>
    <property type="match status" value="1"/>
</dbReference>
<dbReference type="SMART" id="SM00387">
    <property type="entry name" value="HATPase_c"/>
    <property type="match status" value="1"/>
</dbReference>
<gene>
    <name evidence="16" type="ORF">RJ41_09240</name>
</gene>
<evidence type="ECO:0000256" key="3">
    <source>
        <dbReference type="ARBA" id="ARBA00012438"/>
    </source>
</evidence>
<evidence type="ECO:0000259" key="15">
    <source>
        <dbReference type="PROSITE" id="PS50885"/>
    </source>
</evidence>
<dbReference type="Gene3D" id="1.10.287.130">
    <property type="match status" value="1"/>
</dbReference>
<dbReference type="Pfam" id="PF02518">
    <property type="entry name" value="HATPase_c"/>
    <property type="match status" value="1"/>
</dbReference>
<dbReference type="EMBL" id="JWLW01000014">
    <property type="protein sequence ID" value="KHT53387.1"/>
    <property type="molecule type" value="Genomic_DNA"/>
</dbReference>
<evidence type="ECO:0000256" key="8">
    <source>
        <dbReference type="ARBA" id="ARBA00022777"/>
    </source>
</evidence>
<evidence type="ECO:0000259" key="14">
    <source>
        <dbReference type="PROSITE" id="PS50109"/>
    </source>
</evidence>
<dbReference type="PRINTS" id="PR00344">
    <property type="entry name" value="BCTRLSENSOR"/>
</dbReference>
<evidence type="ECO:0000256" key="9">
    <source>
        <dbReference type="ARBA" id="ARBA00022840"/>
    </source>
</evidence>
<dbReference type="InterPro" id="IPR003660">
    <property type="entry name" value="HAMP_dom"/>
</dbReference>
<organism evidence="16 17">
    <name type="scientific">Alteromonas marina</name>
    <dbReference type="NCBI Taxonomy" id="203795"/>
    <lineage>
        <taxon>Bacteria</taxon>
        <taxon>Pseudomonadati</taxon>
        <taxon>Pseudomonadota</taxon>
        <taxon>Gammaproteobacteria</taxon>
        <taxon>Alteromonadales</taxon>
        <taxon>Alteromonadaceae</taxon>
        <taxon>Alteromonas/Salinimonas group</taxon>
        <taxon>Alteromonas</taxon>
    </lineage>
</organism>
<evidence type="ECO:0000256" key="6">
    <source>
        <dbReference type="ARBA" id="ARBA00022692"/>
    </source>
</evidence>
<dbReference type="PROSITE" id="PS50885">
    <property type="entry name" value="HAMP"/>
    <property type="match status" value="1"/>
</dbReference>
<feature type="domain" description="HAMP" evidence="15">
    <location>
        <begin position="157"/>
        <end position="209"/>
    </location>
</feature>
<keyword evidence="7" id="KW-0547">Nucleotide-binding</keyword>
<dbReference type="GO" id="GO:0000155">
    <property type="term" value="F:phosphorelay sensor kinase activity"/>
    <property type="evidence" value="ECO:0007669"/>
    <property type="project" value="InterPro"/>
</dbReference>
<protein>
    <recommendedName>
        <fullName evidence="3">histidine kinase</fullName>
        <ecNumber evidence="3">2.7.13.3</ecNumber>
    </recommendedName>
</protein>
<accession>A0A0B3Y9F9</accession>
<dbReference type="InterPro" id="IPR005467">
    <property type="entry name" value="His_kinase_dom"/>
</dbReference>
<keyword evidence="4" id="KW-0597">Phosphoprotein</keyword>
<comment type="caution">
    <text evidence="16">The sequence shown here is derived from an EMBL/GenBank/DDBJ whole genome shotgun (WGS) entry which is preliminary data.</text>
</comment>
<evidence type="ECO:0000256" key="12">
    <source>
        <dbReference type="ARBA" id="ARBA00023136"/>
    </source>
</evidence>
<feature type="domain" description="Histidine kinase" evidence="14">
    <location>
        <begin position="217"/>
        <end position="427"/>
    </location>
</feature>
<keyword evidence="8 16" id="KW-0418">Kinase</keyword>
<evidence type="ECO:0000313" key="16">
    <source>
        <dbReference type="EMBL" id="KHT53387.1"/>
    </source>
</evidence>
<dbReference type="Pfam" id="PF00512">
    <property type="entry name" value="HisKA"/>
    <property type="match status" value="1"/>
</dbReference>
<dbReference type="InterPro" id="IPR050428">
    <property type="entry name" value="TCS_sensor_his_kinase"/>
</dbReference>
<dbReference type="GO" id="GO:0005524">
    <property type="term" value="F:ATP binding"/>
    <property type="evidence" value="ECO:0007669"/>
    <property type="project" value="UniProtKB-KW"/>
</dbReference>
<evidence type="ECO:0000256" key="10">
    <source>
        <dbReference type="ARBA" id="ARBA00022989"/>
    </source>
</evidence>
<dbReference type="InterPro" id="IPR003661">
    <property type="entry name" value="HisK_dim/P_dom"/>
</dbReference>
<dbReference type="PROSITE" id="PS50109">
    <property type="entry name" value="HIS_KIN"/>
    <property type="match status" value="1"/>
</dbReference>
<dbReference type="CDD" id="cd00082">
    <property type="entry name" value="HisKA"/>
    <property type="match status" value="1"/>
</dbReference>
<reference evidence="16 17" key="1">
    <citation type="submission" date="2014-12" db="EMBL/GenBank/DDBJ databases">
        <title>Genome sequencing of Alteromonas marina AD001.</title>
        <authorList>
            <person name="Adrian T.G.S."/>
            <person name="Chan K.G."/>
        </authorList>
    </citation>
    <scope>NUCLEOTIDE SEQUENCE [LARGE SCALE GENOMIC DNA]</scope>
    <source>
        <strain evidence="16 17">AD001</strain>
    </source>
</reference>
<dbReference type="AlphaFoldDB" id="A0A0B3Y9F9"/>
<dbReference type="RefSeq" id="WP_039219671.1">
    <property type="nucleotide sequence ID" value="NZ_JWLW01000014.1"/>
</dbReference>
<name>A0A0B3Y9F9_9ALTE</name>
<dbReference type="EC" id="2.7.13.3" evidence="3"/>
<keyword evidence="12 13" id="KW-0472">Membrane</keyword>
<proteinExistence type="predicted"/>
<evidence type="ECO:0000256" key="7">
    <source>
        <dbReference type="ARBA" id="ARBA00022741"/>
    </source>
</evidence>
<dbReference type="PANTHER" id="PTHR45436:SF14">
    <property type="entry name" value="SENSOR PROTEIN QSEC"/>
    <property type="match status" value="1"/>
</dbReference>
<keyword evidence="5" id="KW-0808">Transferase</keyword>
<feature type="transmembrane region" description="Helical" evidence="13">
    <location>
        <begin position="133"/>
        <end position="160"/>
    </location>
</feature>
<keyword evidence="17" id="KW-1185">Reference proteome</keyword>
<evidence type="ECO:0000256" key="13">
    <source>
        <dbReference type="SAM" id="Phobius"/>
    </source>
</evidence>
<evidence type="ECO:0000256" key="4">
    <source>
        <dbReference type="ARBA" id="ARBA00022553"/>
    </source>
</evidence>
<dbReference type="InterPro" id="IPR036097">
    <property type="entry name" value="HisK_dim/P_sf"/>
</dbReference>
<keyword evidence="11" id="KW-0902">Two-component regulatory system</keyword>
<evidence type="ECO:0000256" key="1">
    <source>
        <dbReference type="ARBA" id="ARBA00000085"/>
    </source>
</evidence>
<dbReference type="InterPro" id="IPR004358">
    <property type="entry name" value="Sig_transdc_His_kin-like_C"/>
</dbReference>
<dbReference type="OrthoDB" id="9809766at2"/>
<evidence type="ECO:0000256" key="11">
    <source>
        <dbReference type="ARBA" id="ARBA00023012"/>
    </source>
</evidence>
<evidence type="ECO:0000313" key="17">
    <source>
        <dbReference type="Proteomes" id="UP000031197"/>
    </source>
</evidence>
<comment type="catalytic activity">
    <reaction evidence="1">
        <text>ATP + protein L-histidine = ADP + protein N-phospho-L-histidine.</text>
        <dbReference type="EC" id="2.7.13.3"/>
    </reaction>
</comment>
<evidence type="ECO:0000256" key="5">
    <source>
        <dbReference type="ARBA" id="ARBA00022679"/>
    </source>
</evidence>
<evidence type="ECO:0000256" key="2">
    <source>
        <dbReference type="ARBA" id="ARBA00004141"/>
    </source>
</evidence>
<sequence>MSSIRRFLILTLISALVLVIFSAALKGYRATLGISNTLLDNELVELSRAISYVDSGTRTQQQTLFFQVWKQGKLASSSTDALSTPLTSFSEGFSEVNALGTRWRVHTRFNPNNDSWYMVAQPVSSRFTLTDSLTVAAITPFIISVPILALILFFGITWGLSPLKHLSKLLASRQGNDFSTIALSREPSELSPVVTTLNTMFTRLNSAFEREQQFASNAAHELRTPLSVMKINIHNIANELGEKGHVLAPLKADTDRMIHAVNQFLLLTRTSPETFAEQREPVNVHVVSQEVISDLYGAIENKNQEIALEGEEAWLLSSQFVLYTLLQNLVSNASKYSPSGAQIIIRIERRKNELALSVCDSGPGIPADQRAVVLNRFKRASNSSPHSGSGLGLAIVEQIVVLHGAELSLDESSLGGLEVRVAFSNDYIL</sequence>
<dbReference type="PANTHER" id="PTHR45436">
    <property type="entry name" value="SENSOR HISTIDINE KINASE YKOH"/>
    <property type="match status" value="1"/>
</dbReference>
<dbReference type="CDD" id="cd00075">
    <property type="entry name" value="HATPase"/>
    <property type="match status" value="1"/>
</dbReference>
<keyword evidence="6 13" id="KW-0812">Transmembrane</keyword>
<dbReference type="Proteomes" id="UP000031197">
    <property type="component" value="Unassembled WGS sequence"/>
</dbReference>
<dbReference type="GO" id="GO:0005886">
    <property type="term" value="C:plasma membrane"/>
    <property type="evidence" value="ECO:0007669"/>
    <property type="project" value="TreeGrafter"/>
</dbReference>
<keyword evidence="10 13" id="KW-1133">Transmembrane helix</keyword>
<dbReference type="SUPFAM" id="SSF47384">
    <property type="entry name" value="Homodimeric domain of signal transducing histidine kinase"/>
    <property type="match status" value="1"/>
</dbReference>
<dbReference type="SUPFAM" id="SSF55874">
    <property type="entry name" value="ATPase domain of HSP90 chaperone/DNA topoisomerase II/histidine kinase"/>
    <property type="match status" value="1"/>
</dbReference>
<comment type="subcellular location">
    <subcellularLocation>
        <location evidence="2">Membrane</location>
        <topology evidence="2">Multi-pass membrane protein</topology>
    </subcellularLocation>
</comment>
<dbReference type="InterPro" id="IPR036890">
    <property type="entry name" value="HATPase_C_sf"/>
</dbReference>
<dbReference type="Gene3D" id="3.30.565.10">
    <property type="entry name" value="Histidine kinase-like ATPase, C-terminal domain"/>
    <property type="match status" value="1"/>
</dbReference>